<dbReference type="EMBL" id="RQGD01000046">
    <property type="protein sequence ID" value="TGL56207.1"/>
    <property type="molecule type" value="Genomic_DNA"/>
</dbReference>
<dbReference type="Gene3D" id="3.30.230.10">
    <property type="match status" value="1"/>
</dbReference>
<dbReference type="InterPro" id="IPR006204">
    <property type="entry name" value="GHMP_kinase_N_dom"/>
</dbReference>
<dbReference type="InterPro" id="IPR019539">
    <property type="entry name" value="GalKase_N"/>
</dbReference>
<evidence type="ECO:0000313" key="15">
    <source>
        <dbReference type="EMBL" id="TGL56207.1"/>
    </source>
</evidence>
<dbReference type="InterPro" id="IPR014721">
    <property type="entry name" value="Ribsml_uS5_D2-typ_fold_subgr"/>
</dbReference>
<feature type="domain" description="GHMP kinase N-terminal" evidence="12">
    <location>
        <begin position="94"/>
        <end position="180"/>
    </location>
</feature>
<keyword evidence="10" id="KW-0119">Carbohydrate metabolism</keyword>
<protein>
    <recommendedName>
        <fullName evidence="11">Galactokinase</fullName>
        <ecNumber evidence="11">2.7.1.6</ecNumber>
    </recommendedName>
</protein>
<keyword evidence="6 15" id="KW-0418">Kinase</keyword>
<accession>A0A4R9JXK5</accession>
<comment type="caution">
    <text evidence="15">The sequence shown here is derived from an EMBL/GenBank/DDBJ whole genome shotgun (WGS) entry which is preliminary data.</text>
</comment>
<dbReference type="PRINTS" id="PR00473">
    <property type="entry name" value="GALCTOKINASE"/>
</dbReference>
<dbReference type="InterPro" id="IPR000705">
    <property type="entry name" value="Galactokinase"/>
</dbReference>
<evidence type="ECO:0000256" key="9">
    <source>
        <dbReference type="ARBA" id="ARBA00023144"/>
    </source>
</evidence>
<dbReference type="PRINTS" id="PR00959">
    <property type="entry name" value="MEVGALKINASE"/>
</dbReference>
<dbReference type="RefSeq" id="WP_135624987.1">
    <property type="nucleotide sequence ID" value="NZ_RQGD01000046.1"/>
</dbReference>
<dbReference type="InterPro" id="IPR006206">
    <property type="entry name" value="Mevalonate/galactokinase"/>
</dbReference>
<dbReference type="InterPro" id="IPR006203">
    <property type="entry name" value="GHMP_knse_ATP-bd_CS"/>
</dbReference>
<keyword evidence="8" id="KW-0460">Magnesium</keyword>
<dbReference type="Pfam" id="PF10509">
    <property type="entry name" value="GalKase_gal_bdg"/>
    <property type="match status" value="1"/>
</dbReference>
<dbReference type="Gene3D" id="3.30.70.890">
    <property type="entry name" value="GHMP kinase, C-terminal domain"/>
    <property type="match status" value="1"/>
</dbReference>
<evidence type="ECO:0000259" key="14">
    <source>
        <dbReference type="Pfam" id="PF10509"/>
    </source>
</evidence>
<evidence type="ECO:0000256" key="3">
    <source>
        <dbReference type="ARBA" id="ARBA00022679"/>
    </source>
</evidence>
<organism evidence="15 16">
    <name type="scientific">Leptospira ognonensis</name>
    <dbReference type="NCBI Taxonomy" id="2484945"/>
    <lineage>
        <taxon>Bacteria</taxon>
        <taxon>Pseudomonadati</taxon>
        <taxon>Spirochaetota</taxon>
        <taxon>Spirochaetia</taxon>
        <taxon>Leptospirales</taxon>
        <taxon>Leptospiraceae</taxon>
        <taxon>Leptospira</taxon>
    </lineage>
</organism>
<evidence type="ECO:0000256" key="2">
    <source>
        <dbReference type="ARBA" id="ARBA00022490"/>
    </source>
</evidence>
<dbReference type="EC" id="2.7.1.6" evidence="11"/>
<evidence type="ECO:0000256" key="10">
    <source>
        <dbReference type="ARBA" id="ARBA00023277"/>
    </source>
</evidence>
<dbReference type="GO" id="GO:0005829">
    <property type="term" value="C:cytosol"/>
    <property type="evidence" value="ECO:0007669"/>
    <property type="project" value="TreeGrafter"/>
</dbReference>
<dbReference type="InterPro" id="IPR036554">
    <property type="entry name" value="GHMP_kinase_C_sf"/>
</dbReference>
<feature type="domain" description="Galactokinase N-terminal" evidence="14">
    <location>
        <begin position="10"/>
        <end position="59"/>
    </location>
</feature>
<keyword evidence="7" id="KW-0067">ATP-binding</keyword>
<evidence type="ECO:0000256" key="5">
    <source>
        <dbReference type="ARBA" id="ARBA00022741"/>
    </source>
</evidence>
<reference evidence="15" key="1">
    <citation type="journal article" date="2019" name="PLoS Negl. Trop. Dis.">
        <title>Revisiting the worldwide diversity of Leptospira species in the environment.</title>
        <authorList>
            <person name="Vincent A.T."/>
            <person name="Schiettekatte O."/>
            <person name="Bourhy P."/>
            <person name="Veyrier F.J."/>
            <person name="Picardeau M."/>
        </authorList>
    </citation>
    <scope>NUCLEOTIDE SEQUENCE [LARGE SCALE GENOMIC DNA]</scope>
    <source>
        <strain evidence="15">201702476</strain>
    </source>
</reference>
<keyword evidence="2" id="KW-0963">Cytoplasm</keyword>
<dbReference type="FunFam" id="3.30.230.10:FF:000017">
    <property type="entry name" value="Galactokinase"/>
    <property type="match status" value="1"/>
</dbReference>
<evidence type="ECO:0000259" key="12">
    <source>
        <dbReference type="Pfam" id="PF00288"/>
    </source>
</evidence>
<dbReference type="PANTHER" id="PTHR10457">
    <property type="entry name" value="MEVALONATE KINASE/GALACTOKINASE"/>
    <property type="match status" value="1"/>
</dbReference>
<keyword evidence="4" id="KW-0479">Metal-binding</keyword>
<feature type="domain" description="GHMP kinase C-terminal" evidence="13">
    <location>
        <begin position="283"/>
        <end position="362"/>
    </location>
</feature>
<evidence type="ECO:0000259" key="13">
    <source>
        <dbReference type="Pfam" id="PF08544"/>
    </source>
</evidence>
<name>A0A4R9JXK5_9LEPT</name>
<dbReference type="NCBIfam" id="TIGR00131">
    <property type="entry name" value="gal_kin"/>
    <property type="match status" value="1"/>
</dbReference>
<evidence type="ECO:0000256" key="1">
    <source>
        <dbReference type="ARBA" id="ARBA00006566"/>
    </source>
</evidence>
<keyword evidence="9" id="KW-0299">Galactose metabolism</keyword>
<dbReference type="FunFam" id="3.30.70.890:FF:000001">
    <property type="entry name" value="Galactokinase"/>
    <property type="match status" value="1"/>
</dbReference>
<proteinExistence type="inferred from homology"/>
<dbReference type="SUPFAM" id="SSF55060">
    <property type="entry name" value="GHMP Kinase, C-terminal domain"/>
    <property type="match status" value="1"/>
</dbReference>
<dbReference type="InterPro" id="IPR013750">
    <property type="entry name" value="GHMP_kinase_C_dom"/>
</dbReference>
<dbReference type="InterPro" id="IPR020568">
    <property type="entry name" value="Ribosomal_Su5_D2-typ_SF"/>
</dbReference>
<evidence type="ECO:0000313" key="16">
    <source>
        <dbReference type="Proteomes" id="UP000297693"/>
    </source>
</evidence>
<dbReference type="GO" id="GO:0046872">
    <property type="term" value="F:metal ion binding"/>
    <property type="evidence" value="ECO:0007669"/>
    <property type="project" value="UniProtKB-KW"/>
</dbReference>
<dbReference type="GO" id="GO:0005524">
    <property type="term" value="F:ATP binding"/>
    <property type="evidence" value="ECO:0007669"/>
    <property type="project" value="UniProtKB-UniRule"/>
</dbReference>
<dbReference type="Pfam" id="PF08544">
    <property type="entry name" value="GHMP_kinases_C"/>
    <property type="match status" value="1"/>
</dbReference>
<dbReference type="AlphaFoldDB" id="A0A4R9JXK5"/>
<dbReference type="PROSITE" id="PS00627">
    <property type="entry name" value="GHMP_KINASES_ATP"/>
    <property type="match status" value="1"/>
</dbReference>
<keyword evidence="3 15" id="KW-0808">Transferase</keyword>
<evidence type="ECO:0000256" key="7">
    <source>
        <dbReference type="ARBA" id="ARBA00022840"/>
    </source>
</evidence>
<comment type="similarity">
    <text evidence="1">Belongs to the GHMP kinase family. GalK subfamily.</text>
</comment>
<evidence type="ECO:0000256" key="11">
    <source>
        <dbReference type="NCBIfam" id="TIGR00131"/>
    </source>
</evidence>
<sequence>MNETHILFSKFNSVFGKNSTPIRHFSAPARINIIGEHVDYVGGIVLPAAINFSIQVLIQRNDTDDFILYSEDFQQSTKVGRPFQNSKEYPWSDYIVGVISELEKKGHKIPGFNLLINGNIPQGAGLSSSAALEVVVGYAIANLFSLNLSREDIALIGQAAENHFVGTNCGIMDQFIIATGKKDFCISLNTNSLKYQYHKFELGEFEFYLINSNVKHSLKDSAYNQRRQECESALSKIQKLNSEVQNLYSFDIDTKDLYPFSNDEMKRIQHITSERKRTDTIITSLTNGDFAKVGTLLFECHWSLSKDYEVSCEETDFIVSFLQNKGALGARMIGGGFGGCVLVLDKKENFSVIGSELEKNYKQKFGHGVSYYQFTISDGVKELI</sequence>
<dbReference type="Pfam" id="PF00288">
    <property type="entry name" value="GHMP_kinases_N"/>
    <property type="match status" value="1"/>
</dbReference>
<keyword evidence="16" id="KW-1185">Reference proteome</keyword>
<gene>
    <name evidence="15" type="primary">galK</name>
    <name evidence="15" type="ORF">EHQ58_16330</name>
</gene>
<dbReference type="PANTHER" id="PTHR10457:SF7">
    <property type="entry name" value="GALACTOKINASE-RELATED"/>
    <property type="match status" value="1"/>
</dbReference>
<evidence type="ECO:0000256" key="8">
    <source>
        <dbReference type="ARBA" id="ARBA00022842"/>
    </source>
</evidence>
<dbReference type="SUPFAM" id="SSF54211">
    <property type="entry name" value="Ribosomal protein S5 domain 2-like"/>
    <property type="match status" value="1"/>
</dbReference>
<evidence type="ECO:0000256" key="4">
    <source>
        <dbReference type="ARBA" id="ARBA00022723"/>
    </source>
</evidence>
<keyword evidence="5" id="KW-0547">Nucleotide-binding</keyword>
<dbReference type="GO" id="GO:0004335">
    <property type="term" value="F:galactokinase activity"/>
    <property type="evidence" value="ECO:0007669"/>
    <property type="project" value="UniProtKB-UniRule"/>
</dbReference>
<dbReference type="OrthoDB" id="250531at2"/>
<dbReference type="PIRSF" id="PIRSF000530">
    <property type="entry name" value="Galactokinase"/>
    <property type="match status" value="1"/>
</dbReference>
<dbReference type="Proteomes" id="UP000297693">
    <property type="component" value="Unassembled WGS sequence"/>
</dbReference>
<dbReference type="GO" id="GO:0006012">
    <property type="term" value="P:galactose metabolic process"/>
    <property type="evidence" value="ECO:0007669"/>
    <property type="project" value="UniProtKB-UniRule"/>
</dbReference>
<evidence type="ECO:0000256" key="6">
    <source>
        <dbReference type="ARBA" id="ARBA00022777"/>
    </source>
</evidence>